<evidence type="ECO:0000313" key="1">
    <source>
        <dbReference type="EMBL" id="KAF0934392.1"/>
    </source>
</evidence>
<reference evidence="1 2" key="1">
    <citation type="submission" date="2019-11" db="EMBL/GenBank/DDBJ databases">
        <title>Whole genome sequence of Oryza granulata.</title>
        <authorList>
            <person name="Li W."/>
        </authorList>
    </citation>
    <scope>NUCLEOTIDE SEQUENCE [LARGE SCALE GENOMIC DNA]</scope>
    <source>
        <strain evidence="2">cv. Menghai</strain>
        <tissue evidence="1">Leaf</tissue>
    </source>
</reference>
<keyword evidence="2" id="KW-1185">Reference proteome</keyword>
<dbReference type="EMBL" id="SPHZ02000001">
    <property type="protein sequence ID" value="KAF0934392.1"/>
    <property type="molecule type" value="Genomic_DNA"/>
</dbReference>
<sequence>MSSIQDGVCSSSSWSITGVLTPSVQAAGDRLTGGARHRTVSLEHDVMPSRGGHRSRHVHCRAMPEEISSESSQTQPVCVIKRPSELPMLFIYDAVHPCHQDGVTSTPCHLAEVLL</sequence>
<dbReference type="Proteomes" id="UP000479710">
    <property type="component" value="Unassembled WGS sequence"/>
</dbReference>
<dbReference type="AlphaFoldDB" id="A0A6G1FC76"/>
<evidence type="ECO:0000313" key="2">
    <source>
        <dbReference type="Proteomes" id="UP000479710"/>
    </source>
</evidence>
<proteinExistence type="predicted"/>
<protein>
    <submittedName>
        <fullName evidence="1">Uncharacterized protein</fullName>
    </submittedName>
</protein>
<organism evidence="1 2">
    <name type="scientific">Oryza meyeriana var. granulata</name>
    <dbReference type="NCBI Taxonomy" id="110450"/>
    <lineage>
        <taxon>Eukaryota</taxon>
        <taxon>Viridiplantae</taxon>
        <taxon>Streptophyta</taxon>
        <taxon>Embryophyta</taxon>
        <taxon>Tracheophyta</taxon>
        <taxon>Spermatophyta</taxon>
        <taxon>Magnoliopsida</taxon>
        <taxon>Liliopsida</taxon>
        <taxon>Poales</taxon>
        <taxon>Poaceae</taxon>
        <taxon>BOP clade</taxon>
        <taxon>Oryzoideae</taxon>
        <taxon>Oryzeae</taxon>
        <taxon>Oryzinae</taxon>
        <taxon>Oryza</taxon>
        <taxon>Oryza meyeriana</taxon>
    </lineage>
</organism>
<accession>A0A6G1FC76</accession>
<comment type="caution">
    <text evidence="1">The sequence shown here is derived from an EMBL/GenBank/DDBJ whole genome shotgun (WGS) entry which is preliminary data.</text>
</comment>
<gene>
    <name evidence="1" type="ORF">E2562_025011</name>
</gene>
<name>A0A6G1FC76_9ORYZ</name>